<protein>
    <recommendedName>
        <fullName evidence="2">Putative sensor domain-containing protein</fullName>
    </recommendedName>
</protein>
<evidence type="ECO:0000313" key="3">
    <source>
        <dbReference type="EMBL" id="GBG08300.1"/>
    </source>
</evidence>
<dbReference type="InterPro" id="IPR025828">
    <property type="entry name" value="Put_sensor_dom"/>
</dbReference>
<evidence type="ECO:0000313" key="4">
    <source>
        <dbReference type="Proteomes" id="UP000245202"/>
    </source>
</evidence>
<organism evidence="3 4">
    <name type="scientific">Paenibacillus agaridevorans</name>
    <dbReference type="NCBI Taxonomy" id="171404"/>
    <lineage>
        <taxon>Bacteria</taxon>
        <taxon>Bacillati</taxon>
        <taxon>Bacillota</taxon>
        <taxon>Bacilli</taxon>
        <taxon>Bacillales</taxon>
        <taxon>Paenibacillaceae</taxon>
        <taxon>Paenibacillus</taxon>
    </lineage>
</organism>
<feature type="transmembrane region" description="Helical" evidence="1">
    <location>
        <begin position="186"/>
        <end position="204"/>
    </location>
</feature>
<sequence length="261" mass="28796">MRATKRESVVVIMRKPSALIAWKMLVLSLPKGIAAFVIIVAGLSASLPLSVFLIGLPLLAATLVFCRSIMLGEMRYVTAWLQRKEYPEASASPEPTAVEQQGWRAWLVSVLKDGRSYRSILFGILQLPVGIAAFTFAIVLPITALAVLLSPAAYEVSMRLFDFNLFASDWRFDELFGWDMTSAQRSWVAGGVGLAFVLLLPLLMRGLGRLYAAWILSVAGPEPVSRPANPQEAYNEERFPFAMENHEIGAFHAERSIPPVS</sequence>
<comment type="caution">
    <text evidence="3">The sequence shown here is derived from an EMBL/GenBank/DDBJ whole genome shotgun (WGS) entry which is preliminary data.</text>
</comment>
<keyword evidence="1" id="KW-1133">Transmembrane helix</keyword>
<reference evidence="3 4" key="1">
    <citation type="submission" date="2017-08" db="EMBL/GenBank/DDBJ databases">
        <title>Substantial Increase in Enzyme Production by Combined Drug-Resistance Mutations in Paenibacillus agaridevorans.</title>
        <authorList>
            <person name="Tanaka Y."/>
            <person name="Funane K."/>
            <person name="Hosaka T."/>
            <person name="Shiwa Y."/>
            <person name="Fujita N."/>
            <person name="Miyazaki T."/>
            <person name="Yoshikawa H."/>
            <person name="Murakami K."/>
            <person name="Kasahara K."/>
            <person name="Inaoka T."/>
            <person name="Hiraga Y."/>
            <person name="Ochi K."/>
        </authorList>
    </citation>
    <scope>NUCLEOTIDE SEQUENCE [LARGE SCALE GENOMIC DNA]</scope>
    <source>
        <strain evidence="3 4">T-3040</strain>
    </source>
</reference>
<accession>A0A2R5ENP5</accession>
<gene>
    <name evidence="3" type="ORF">PAT3040_02879</name>
</gene>
<feature type="domain" description="Putative sensor" evidence="2">
    <location>
        <begin position="25"/>
        <end position="213"/>
    </location>
</feature>
<feature type="transmembrane region" description="Helical" evidence="1">
    <location>
        <begin position="47"/>
        <end position="66"/>
    </location>
</feature>
<name>A0A2R5ENP5_9BACL</name>
<dbReference type="Pfam" id="PF13796">
    <property type="entry name" value="Sensor"/>
    <property type="match status" value="1"/>
</dbReference>
<keyword evidence="1" id="KW-0472">Membrane</keyword>
<feature type="transmembrane region" description="Helical" evidence="1">
    <location>
        <begin position="20"/>
        <end position="41"/>
    </location>
</feature>
<evidence type="ECO:0000259" key="2">
    <source>
        <dbReference type="Pfam" id="PF13796"/>
    </source>
</evidence>
<evidence type="ECO:0000256" key="1">
    <source>
        <dbReference type="SAM" id="Phobius"/>
    </source>
</evidence>
<dbReference type="AlphaFoldDB" id="A0A2R5ENP5"/>
<dbReference type="Proteomes" id="UP000245202">
    <property type="component" value="Unassembled WGS sequence"/>
</dbReference>
<feature type="transmembrane region" description="Helical" evidence="1">
    <location>
        <begin position="120"/>
        <end position="149"/>
    </location>
</feature>
<dbReference type="EMBL" id="BDQX01000163">
    <property type="protein sequence ID" value="GBG08300.1"/>
    <property type="molecule type" value="Genomic_DNA"/>
</dbReference>
<keyword evidence="1" id="KW-0812">Transmembrane</keyword>
<keyword evidence="4" id="KW-1185">Reference proteome</keyword>
<proteinExistence type="predicted"/>